<evidence type="ECO:0000256" key="7">
    <source>
        <dbReference type="RuleBase" id="RU361233"/>
    </source>
</evidence>
<keyword evidence="5 7" id="KW-1133">Transmembrane helix</keyword>
<keyword evidence="11" id="KW-1185">Reference proteome</keyword>
<dbReference type="NCBIfam" id="TIGR01569">
    <property type="entry name" value="A_tha_TIGR01569"/>
    <property type="match status" value="1"/>
</dbReference>
<feature type="domain" description="Casparian strip membrane protein" evidence="9">
    <location>
        <begin position="1"/>
        <end position="57"/>
    </location>
</feature>
<comment type="caution">
    <text evidence="10">The sequence shown here is derived from an EMBL/GenBank/DDBJ whole genome shotgun (WGS) entry which is preliminary data.</text>
</comment>
<feature type="transmembrane region" description="Helical" evidence="7">
    <location>
        <begin position="44"/>
        <end position="64"/>
    </location>
</feature>
<evidence type="ECO:0000256" key="2">
    <source>
        <dbReference type="ARBA" id="ARBA00007651"/>
    </source>
</evidence>
<comment type="caution">
    <text evidence="7">Lacks conserved residue(s) required for the propagation of feature annotation.</text>
</comment>
<evidence type="ECO:0000313" key="11">
    <source>
        <dbReference type="Proteomes" id="UP001280121"/>
    </source>
</evidence>
<keyword evidence="8" id="KW-0732">Signal</keyword>
<dbReference type="AlphaFoldDB" id="A0AAD9XVB0"/>
<dbReference type="InterPro" id="IPR006459">
    <property type="entry name" value="CASP/CASPL"/>
</dbReference>
<evidence type="ECO:0000256" key="1">
    <source>
        <dbReference type="ARBA" id="ARBA00004651"/>
    </source>
</evidence>
<keyword evidence="4 7" id="KW-0812">Transmembrane</keyword>
<evidence type="ECO:0000259" key="9">
    <source>
        <dbReference type="Pfam" id="PF04535"/>
    </source>
</evidence>
<evidence type="ECO:0000256" key="8">
    <source>
        <dbReference type="SAM" id="SignalP"/>
    </source>
</evidence>
<organism evidence="10 11">
    <name type="scientific">Dipteronia dyeriana</name>
    <dbReference type="NCBI Taxonomy" id="168575"/>
    <lineage>
        <taxon>Eukaryota</taxon>
        <taxon>Viridiplantae</taxon>
        <taxon>Streptophyta</taxon>
        <taxon>Embryophyta</taxon>
        <taxon>Tracheophyta</taxon>
        <taxon>Spermatophyta</taxon>
        <taxon>Magnoliopsida</taxon>
        <taxon>eudicotyledons</taxon>
        <taxon>Gunneridae</taxon>
        <taxon>Pentapetalae</taxon>
        <taxon>rosids</taxon>
        <taxon>malvids</taxon>
        <taxon>Sapindales</taxon>
        <taxon>Sapindaceae</taxon>
        <taxon>Hippocastanoideae</taxon>
        <taxon>Acereae</taxon>
        <taxon>Dipteronia</taxon>
    </lineage>
</organism>
<keyword evidence="6 7" id="KW-0472">Membrane</keyword>
<gene>
    <name evidence="10" type="ORF">Ddye_004626</name>
</gene>
<dbReference type="GO" id="GO:0005886">
    <property type="term" value="C:plasma membrane"/>
    <property type="evidence" value="ECO:0007669"/>
    <property type="project" value="UniProtKB-SubCell"/>
</dbReference>
<evidence type="ECO:0000256" key="3">
    <source>
        <dbReference type="ARBA" id="ARBA00022475"/>
    </source>
</evidence>
<keyword evidence="3 7" id="KW-1003">Cell membrane</keyword>
<feature type="signal peptide" evidence="8">
    <location>
        <begin position="1"/>
        <end position="16"/>
    </location>
</feature>
<comment type="subunit">
    <text evidence="7">Homodimer and heterodimers.</text>
</comment>
<feature type="chain" id="PRO_5042295748" description="CASP-like protein" evidence="8">
    <location>
        <begin position="17"/>
        <end position="71"/>
    </location>
</feature>
<evidence type="ECO:0000256" key="4">
    <source>
        <dbReference type="ARBA" id="ARBA00022692"/>
    </source>
</evidence>
<dbReference type="EMBL" id="JANJYI010000001">
    <property type="protein sequence ID" value="KAK2666052.1"/>
    <property type="molecule type" value="Genomic_DNA"/>
</dbReference>
<dbReference type="InterPro" id="IPR006702">
    <property type="entry name" value="CASP_dom"/>
</dbReference>
<evidence type="ECO:0000256" key="6">
    <source>
        <dbReference type="ARBA" id="ARBA00023136"/>
    </source>
</evidence>
<reference evidence="10" key="1">
    <citation type="journal article" date="2023" name="Plant J.">
        <title>Genome sequences and population genomics provide insights into the demographic history, inbreeding, and mutation load of two 'living fossil' tree species of Dipteronia.</title>
        <authorList>
            <person name="Feng Y."/>
            <person name="Comes H.P."/>
            <person name="Chen J."/>
            <person name="Zhu S."/>
            <person name="Lu R."/>
            <person name="Zhang X."/>
            <person name="Li P."/>
            <person name="Qiu J."/>
            <person name="Olsen K.M."/>
            <person name="Qiu Y."/>
        </authorList>
    </citation>
    <scope>NUCLEOTIDE SEQUENCE</scope>
    <source>
        <strain evidence="10">KIB01</strain>
    </source>
</reference>
<evidence type="ECO:0000256" key="5">
    <source>
        <dbReference type="ARBA" id="ARBA00022989"/>
    </source>
</evidence>
<evidence type="ECO:0000313" key="10">
    <source>
        <dbReference type="EMBL" id="KAK2666052.1"/>
    </source>
</evidence>
<comment type="subcellular location">
    <subcellularLocation>
        <location evidence="1 7">Cell membrane</location>
        <topology evidence="1 7">Multi-pass membrane protein</topology>
    </subcellularLocation>
</comment>
<name>A0AAD9XVB0_9ROSI</name>
<sequence length="71" mass="7875">MVIMVLLMSVCAAVIAIAYVSKYGEHKVGWMAACDNAPKFCNRILISNVLSFLAFFCFMTLTIMSSKKLMS</sequence>
<comment type="similarity">
    <text evidence="2 7">Belongs to the Casparian strip membrane proteins (CASP) family.</text>
</comment>
<dbReference type="Pfam" id="PF04535">
    <property type="entry name" value="CASP_dom"/>
    <property type="match status" value="1"/>
</dbReference>
<accession>A0AAD9XVB0</accession>
<dbReference type="Proteomes" id="UP001280121">
    <property type="component" value="Unassembled WGS sequence"/>
</dbReference>
<proteinExistence type="inferred from homology"/>
<protein>
    <recommendedName>
        <fullName evidence="7">CASP-like protein</fullName>
    </recommendedName>
</protein>